<dbReference type="PANTHER" id="PTHR23131">
    <property type="entry name" value="ENDORIBONUCLEASE LACTB2"/>
    <property type="match status" value="1"/>
</dbReference>
<dbReference type="PANTHER" id="PTHR23131:SF4">
    <property type="entry name" value="METALLO-BETA-LACTAMASE SUPERFAMILY POTEIN"/>
    <property type="match status" value="1"/>
</dbReference>
<dbReference type="Pfam" id="PF00753">
    <property type="entry name" value="Lactamase_B"/>
    <property type="match status" value="1"/>
</dbReference>
<dbReference type="SUPFAM" id="SSF56281">
    <property type="entry name" value="Metallo-hydrolase/oxidoreductase"/>
    <property type="match status" value="1"/>
</dbReference>
<evidence type="ECO:0000313" key="3">
    <source>
        <dbReference type="Proteomes" id="UP001162834"/>
    </source>
</evidence>
<dbReference type="InterPro" id="IPR036866">
    <property type="entry name" value="RibonucZ/Hydroxyglut_hydro"/>
</dbReference>
<dbReference type="EC" id="3.1.2.6" evidence="2"/>
<dbReference type="SMART" id="SM00849">
    <property type="entry name" value="Lactamase_B"/>
    <property type="match status" value="1"/>
</dbReference>
<dbReference type="InterPro" id="IPR050662">
    <property type="entry name" value="Sec-metab_biosynth-thioest"/>
</dbReference>
<dbReference type="RefSeq" id="WP_259313799.1">
    <property type="nucleotide sequence ID" value="NZ_CP087164.1"/>
</dbReference>
<dbReference type="EMBL" id="CP087164">
    <property type="protein sequence ID" value="UGS34110.1"/>
    <property type="molecule type" value="Genomic_DNA"/>
</dbReference>
<protein>
    <submittedName>
        <fullName evidence="2">Hydroxyacylglutathione hydrolase</fullName>
        <ecNumber evidence="2">3.1.2.6</ecNumber>
    </submittedName>
</protein>
<dbReference type="Gene3D" id="3.60.15.10">
    <property type="entry name" value="Ribonuclease Z/Hydroxyacylglutathione hydrolase-like"/>
    <property type="match status" value="1"/>
</dbReference>
<keyword evidence="2" id="KW-0378">Hydrolase</keyword>
<dbReference type="Proteomes" id="UP001162834">
    <property type="component" value="Chromosome"/>
</dbReference>
<organism evidence="2 3">
    <name type="scientific">Capillimicrobium parvum</name>
    <dbReference type="NCBI Taxonomy" id="2884022"/>
    <lineage>
        <taxon>Bacteria</taxon>
        <taxon>Bacillati</taxon>
        <taxon>Actinomycetota</taxon>
        <taxon>Thermoleophilia</taxon>
        <taxon>Solirubrobacterales</taxon>
        <taxon>Capillimicrobiaceae</taxon>
        <taxon>Capillimicrobium</taxon>
    </lineage>
</organism>
<gene>
    <name evidence="2" type="primary">gloB_2</name>
    <name evidence="2" type="ORF">DSM104329_00481</name>
</gene>
<name>A0A9E7BXX3_9ACTN</name>
<evidence type="ECO:0000259" key="1">
    <source>
        <dbReference type="SMART" id="SM00849"/>
    </source>
</evidence>
<dbReference type="InterPro" id="IPR001279">
    <property type="entry name" value="Metallo-B-lactamas"/>
</dbReference>
<proteinExistence type="predicted"/>
<feature type="domain" description="Metallo-beta-lactamase" evidence="1">
    <location>
        <begin position="34"/>
        <end position="246"/>
    </location>
</feature>
<evidence type="ECO:0000313" key="2">
    <source>
        <dbReference type="EMBL" id="UGS34110.1"/>
    </source>
</evidence>
<reference evidence="2" key="1">
    <citation type="journal article" date="2022" name="Int. J. Syst. Evol. Microbiol.">
        <title>Pseudomonas aegrilactucae sp. nov. and Pseudomonas morbosilactucae sp. nov., pathogens causing bacterial rot of lettuce in Japan.</title>
        <authorList>
            <person name="Sawada H."/>
            <person name="Fujikawa T."/>
            <person name="Satou M."/>
        </authorList>
    </citation>
    <scope>NUCLEOTIDE SEQUENCE</scope>
    <source>
        <strain evidence="2">0166_1</strain>
    </source>
</reference>
<dbReference type="KEGG" id="sbae:DSM104329_00481"/>
<dbReference type="AlphaFoldDB" id="A0A9E7BXX3"/>
<keyword evidence="3" id="KW-1185">Reference proteome</keyword>
<dbReference type="GO" id="GO:0004416">
    <property type="term" value="F:hydroxyacylglutathione hydrolase activity"/>
    <property type="evidence" value="ECO:0007669"/>
    <property type="project" value="UniProtKB-EC"/>
</dbReference>
<sequence length="335" mass="37385">MPAPARKRELGRGERVLPGLWRLRLPLPWPGIPHGNAWAIAAGDGIVLVDTGIHAPGSMAHLERALDMVNLRLDSVRLLVCTHAHPDHFGQAATIVERTGCELWLHPNHGHMSRAANDPALWLEHRLEIARQSGVPEDVLRRYIEQRRHSSDLGIAGFVEPDRNLVDGVTVPTDLGDWQVVETPGHAPSHVCFFQAERRLLISGDHLLGRVTLHFDFGYTPDPAGEFLESLEKVEDLGARLCMAGHGRTFTDVRTHVHAYRQLVAERLQAVLDTIAFEPLTGIEIVPHVFGRSPDEMMVAEWMSETLSYLQHLEMTGRAERVNGADGEPERWRAA</sequence>
<accession>A0A9E7BXX3</accession>